<protein>
    <submittedName>
        <fullName evidence="4">FPGT protein</fullName>
    </submittedName>
</protein>
<dbReference type="GO" id="GO:0016772">
    <property type="term" value="F:transferase activity, transferring phosphorus-containing groups"/>
    <property type="evidence" value="ECO:0007669"/>
    <property type="project" value="InterPro"/>
</dbReference>
<feature type="domain" description="GDP-fucose pyrophosphorylase" evidence="3">
    <location>
        <begin position="106"/>
        <end position="552"/>
    </location>
</feature>
<dbReference type="PANTHER" id="PTHR15045:SF1">
    <property type="entry name" value="FUCOSE-1-PHOSPHATE GUANYLYLTRANSFERASE"/>
    <property type="match status" value="1"/>
</dbReference>
<keyword evidence="1" id="KW-0808">Transferase</keyword>
<dbReference type="Proteomes" id="UP000838412">
    <property type="component" value="Chromosome 6"/>
</dbReference>
<keyword evidence="2" id="KW-0547">Nucleotide-binding</keyword>
<name>A0A8K0A4L9_BRALA</name>
<accession>A0A8K0A4L9</accession>
<proteinExistence type="predicted"/>
<sequence length="614" mass="67632">MRRSCASSTDMDANKVAGATKERLQRLEQLRGKPVGSVPFWDVVVITALDSQQKQVYELQITKKLQGGELPLGVKYLVFADPSGAKIGCGGSTLEVLYQLRQQYGKELDNWKVLLIHAGGYSQRLPSASVLGKVFMATPIGSPMWQMLELKLALYMDFPQRMKPGIFLCSSDTVETFECPPHANWSFSQDGFTALAHPSPVSIGTGHGVFILDQSDKVDGVTSNSVEMRECVQFIHKPTVEEMRAQGAILPQEASKLFLQHTNNTEPIVYTDSAFYFDHQTGNKLLDFYEKNKPLNCELEAYGDFLRPLGPNATDEYVNIAANVCEATAELAPTKTKLFELLKGLPLHVVLLNNSRFYHLGTTAEYLDHLCCNTAFQSELGLSPKVLTAILDKENKASEALDKLSKLSQDCDEVCLMHSVVSSDATIGRRSVVEYSDVGPNVNVGANCIISNCVLEANTTASCVVPDYSFIHTVTVTVVEREMKVLRYVTIIFDIRDDMKKTVAPKDAGKLRYNGMSLDDVAKCLQKPTPQQLFPSNAQSCSIWNAKLFPLSDDMASSASVAMEMVRALHAGKEFSGGDDITRVSMADVMKVRNTAGMLQFRDGLLEKISAVLN</sequence>
<dbReference type="OrthoDB" id="10062280at2759"/>
<keyword evidence="5" id="KW-1185">Reference proteome</keyword>
<organism evidence="4 5">
    <name type="scientific">Branchiostoma lanceolatum</name>
    <name type="common">Common lancelet</name>
    <name type="synonym">Amphioxus lanceolatum</name>
    <dbReference type="NCBI Taxonomy" id="7740"/>
    <lineage>
        <taxon>Eukaryota</taxon>
        <taxon>Metazoa</taxon>
        <taxon>Chordata</taxon>
        <taxon>Cephalochordata</taxon>
        <taxon>Leptocardii</taxon>
        <taxon>Amphioxiformes</taxon>
        <taxon>Branchiostomatidae</taxon>
        <taxon>Branchiostoma</taxon>
    </lineage>
</organism>
<dbReference type="GO" id="GO:0000166">
    <property type="term" value="F:nucleotide binding"/>
    <property type="evidence" value="ECO:0007669"/>
    <property type="project" value="UniProtKB-KW"/>
</dbReference>
<dbReference type="AlphaFoldDB" id="A0A8K0A4L9"/>
<dbReference type="InterPro" id="IPR012887">
    <property type="entry name" value="GDP_fucose_pyrophosphorylase"/>
</dbReference>
<evidence type="ECO:0000259" key="3">
    <source>
        <dbReference type="Pfam" id="PF07959"/>
    </source>
</evidence>
<dbReference type="PANTHER" id="PTHR15045">
    <property type="entry name" value="FUCOSE-1-PHOSPHATE GUANYLYLTRANSFERASE"/>
    <property type="match status" value="1"/>
</dbReference>
<reference evidence="4" key="1">
    <citation type="submission" date="2022-01" db="EMBL/GenBank/DDBJ databases">
        <authorList>
            <person name="Braso-Vives M."/>
        </authorList>
    </citation>
    <scope>NUCLEOTIDE SEQUENCE</scope>
</reference>
<dbReference type="InterPro" id="IPR011004">
    <property type="entry name" value="Trimer_LpxA-like_sf"/>
</dbReference>
<gene>
    <name evidence="4" type="primary">FPGT</name>
    <name evidence="4" type="ORF">BLAG_LOCUS20947</name>
</gene>
<dbReference type="GO" id="GO:0042350">
    <property type="term" value="P:GDP-L-fucose biosynthetic process"/>
    <property type="evidence" value="ECO:0007669"/>
    <property type="project" value="UniProtKB-ARBA"/>
</dbReference>
<dbReference type="Gene3D" id="2.160.10.10">
    <property type="entry name" value="Hexapeptide repeat proteins"/>
    <property type="match status" value="1"/>
</dbReference>
<dbReference type="Pfam" id="PF07959">
    <property type="entry name" value="Fucose_pyrophosphorylase"/>
    <property type="match status" value="1"/>
</dbReference>
<evidence type="ECO:0000256" key="1">
    <source>
        <dbReference type="ARBA" id="ARBA00022679"/>
    </source>
</evidence>
<dbReference type="EMBL" id="OV696691">
    <property type="protein sequence ID" value="CAH1267719.1"/>
    <property type="molecule type" value="Genomic_DNA"/>
</dbReference>
<evidence type="ECO:0000256" key="2">
    <source>
        <dbReference type="ARBA" id="ARBA00022741"/>
    </source>
</evidence>
<dbReference type="SUPFAM" id="SSF51161">
    <property type="entry name" value="Trimeric LpxA-like enzymes"/>
    <property type="match status" value="1"/>
</dbReference>
<evidence type="ECO:0000313" key="4">
    <source>
        <dbReference type="EMBL" id="CAH1267719.1"/>
    </source>
</evidence>
<evidence type="ECO:0000313" key="5">
    <source>
        <dbReference type="Proteomes" id="UP000838412"/>
    </source>
</evidence>